<dbReference type="AlphaFoldDB" id="A0A9W8VDB4"/>
<name>A0A9W8VDB4_9HYPO</name>
<keyword evidence="11" id="KW-1185">Reference proteome</keyword>
<dbReference type="SMART" id="SM00088">
    <property type="entry name" value="PINT"/>
    <property type="match status" value="1"/>
</dbReference>
<comment type="caution">
    <text evidence="10">The sequence shown here is derived from an EMBL/GenBank/DDBJ whole genome shotgun (WGS) entry which is preliminary data.</text>
</comment>
<gene>
    <name evidence="10" type="ORF">NW762_007421</name>
</gene>
<comment type="subcellular location">
    <subcellularLocation>
        <location evidence="2">Cytoplasm</location>
    </subcellularLocation>
    <subcellularLocation>
        <location evidence="1">Nucleus</location>
    </subcellularLocation>
</comment>
<evidence type="ECO:0000259" key="9">
    <source>
        <dbReference type="PROSITE" id="PS50250"/>
    </source>
</evidence>
<proteinExistence type="inferred from homology"/>
<keyword evidence="7" id="KW-0539">Nucleus</keyword>
<dbReference type="Pfam" id="PF10602">
    <property type="entry name" value="RPN7"/>
    <property type="match status" value="1"/>
</dbReference>
<evidence type="ECO:0000256" key="3">
    <source>
        <dbReference type="ARBA" id="ARBA00008793"/>
    </source>
</evidence>
<evidence type="ECO:0000256" key="1">
    <source>
        <dbReference type="ARBA" id="ARBA00004123"/>
    </source>
</evidence>
<dbReference type="OrthoDB" id="422427at2759"/>
<evidence type="ECO:0000256" key="6">
    <source>
        <dbReference type="ARBA" id="ARBA00022790"/>
    </source>
</evidence>
<dbReference type="PANTHER" id="PTHR14145:SF2">
    <property type="entry name" value="COP9 SIGNALOSOME COMPLEX SUBUNIT 1"/>
    <property type="match status" value="1"/>
</dbReference>
<organism evidence="10 11">
    <name type="scientific">Fusarium torreyae</name>
    <dbReference type="NCBI Taxonomy" id="1237075"/>
    <lineage>
        <taxon>Eukaryota</taxon>
        <taxon>Fungi</taxon>
        <taxon>Dikarya</taxon>
        <taxon>Ascomycota</taxon>
        <taxon>Pezizomycotina</taxon>
        <taxon>Sordariomycetes</taxon>
        <taxon>Hypocreomycetidae</taxon>
        <taxon>Hypocreales</taxon>
        <taxon>Nectriaceae</taxon>
        <taxon>Fusarium</taxon>
    </lineage>
</organism>
<dbReference type="FunFam" id="1.25.40.570:FF:000022">
    <property type="entry name" value="COP9 signalosome complex subunit 1"/>
    <property type="match status" value="1"/>
</dbReference>
<comment type="similarity">
    <text evidence="3">Belongs to the CSN1 family.</text>
</comment>
<evidence type="ECO:0000256" key="7">
    <source>
        <dbReference type="ARBA" id="ARBA00023242"/>
    </source>
</evidence>
<protein>
    <recommendedName>
        <fullName evidence="8">COP9 signalosome complex subunit 1</fullName>
    </recommendedName>
</protein>
<dbReference type="GO" id="GO:0005737">
    <property type="term" value="C:cytoplasm"/>
    <property type="evidence" value="ECO:0007669"/>
    <property type="project" value="UniProtKB-SubCell"/>
</dbReference>
<evidence type="ECO:0000256" key="5">
    <source>
        <dbReference type="ARBA" id="ARBA00022490"/>
    </source>
</evidence>
<reference evidence="10" key="1">
    <citation type="submission" date="2022-09" db="EMBL/GenBank/DDBJ databases">
        <title>Fusarium specimens isolated from Avocado Roots.</title>
        <authorList>
            <person name="Stajich J."/>
            <person name="Roper C."/>
            <person name="Heimlech-Rivalta G."/>
        </authorList>
    </citation>
    <scope>NUCLEOTIDE SEQUENCE</scope>
    <source>
        <strain evidence="10">CF00136</strain>
    </source>
</reference>
<dbReference type="InterPro" id="IPR019585">
    <property type="entry name" value="Rpn7/CSN1"/>
</dbReference>
<dbReference type="InterPro" id="IPR000717">
    <property type="entry name" value="PCI_dom"/>
</dbReference>
<dbReference type="PANTHER" id="PTHR14145">
    <property type="entry name" value="26S PROTESOME SUBUNIT 6"/>
    <property type="match status" value="1"/>
</dbReference>
<keyword evidence="6" id="KW-0736">Signalosome</keyword>
<dbReference type="InterPro" id="IPR045135">
    <property type="entry name" value="Rpn7_N"/>
</dbReference>
<dbReference type="Proteomes" id="UP001152049">
    <property type="component" value="Unassembled WGS sequence"/>
</dbReference>
<evidence type="ECO:0000313" key="11">
    <source>
        <dbReference type="Proteomes" id="UP001152049"/>
    </source>
</evidence>
<feature type="domain" description="PCI" evidence="9">
    <location>
        <begin position="235"/>
        <end position="395"/>
    </location>
</feature>
<evidence type="ECO:0000256" key="2">
    <source>
        <dbReference type="ARBA" id="ARBA00004496"/>
    </source>
</evidence>
<dbReference type="GO" id="GO:0008180">
    <property type="term" value="C:COP9 signalosome"/>
    <property type="evidence" value="ECO:0007669"/>
    <property type="project" value="UniProtKB-KW"/>
</dbReference>
<dbReference type="SUPFAM" id="SSF46785">
    <property type="entry name" value="Winged helix' DNA-binding domain"/>
    <property type="match status" value="1"/>
</dbReference>
<dbReference type="Gene3D" id="1.25.40.570">
    <property type="match status" value="1"/>
</dbReference>
<dbReference type="EMBL" id="JAOQAZ010000013">
    <property type="protein sequence ID" value="KAJ4260677.1"/>
    <property type="molecule type" value="Genomic_DNA"/>
</dbReference>
<dbReference type="InterPro" id="IPR036390">
    <property type="entry name" value="WH_DNA-bd_sf"/>
</dbReference>
<sequence>MTESSSLLRFFTQMSNLGGIIVKDQPKLDLDLYLQNYTGRTRFDRLMLIGKSSVPLCVDALKIAVAEAKAGSDIPQYLEAWGSIRSAAPEEPESQKDQAWIERVERENKAETSRLESQLKQYRHNLIKESIRMGNEDLGMHFEKAGYLDAAAEAYNRMRQDVTTTKHIIDCGMHLVNVYLSRRDWTMVINSLGKITGVQSGEEERFYQPYTKLVSGIALLGLKHYKDAANNFLQVDFALPSAQYNHIASPNDIAIYGGLLALATMERKELQTRVLDNQSFRSFLEHEPHIRKAISLFVNGRYSNCLSILESVRNDYLLDIYLQRHISTIYSQIRNKCIIQYFVPFSCVTFESLNQAFATEGESIETELVSMIREGTLKARLDTKNQLLIAVQPNPRLEMQKQAIEVARQYEQEAKERLSRMNIIAASLDVVGKRHPHTNLIGRGIDEQWYDDAKASSQPGGVEA</sequence>
<evidence type="ECO:0000256" key="4">
    <source>
        <dbReference type="ARBA" id="ARBA00011098"/>
    </source>
</evidence>
<accession>A0A9W8VDB4</accession>
<evidence type="ECO:0000256" key="8">
    <source>
        <dbReference type="ARBA" id="ARBA00067814"/>
    </source>
</evidence>
<dbReference type="Pfam" id="PF01399">
    <property type="entry name" value="PCI"/>
    <property type="match status" value="1"/>
</dbReference>
<comment type="subunit">
    <text evidence="4">Component of the COP9 signalosome (CSN) complex.</text>
</comment>
<keyword evidence="5" id="KW-0963">Cytoplasm</keyword>
<dbReference type="PROSITE" id="PS50250">
    <property type="entry name" value="PCI"/>
    <property type="match status" value="1"/>
</dbReference>
<evidence type="ECO:0000313" key="10">
    <source>
        <dbReference type="EMBL" id="KAJ4260677.1"/>
    </source>
</evidence>